<dbReference type="EMBL" id="AVPH01000090">
    <property type="protein sequence ID" value="ERE16334.1"/>
    <property type="molecule type" value="Genomic_DNA"/>
</dbReference>
<name>A0ABN0NA61_9NEIS</name>
<dbReference type="Gene3D" id="3.40.50.1970">
    <property type="match status" value="1"/>
</dbReference>
<dbReference type="Proteomes" id="UP000016426">
    <property type="component" value="Unassembled WGS sequence"/>
</dbReference>
<evidence type="ECO:0000256" key="3">
    <source>
        <dbReference type="ARBA" id="ARBA00023002"/>
    </source>
</evidence>
<proteinExistence type="inferred from homology"/>
<dbReference type="Gene3D" id="1.20.1090.10">
    <property type="entry name" value="Dehydroquinate synthase-like - alpha domain"/>
    <property type="match status" value="1"/>
</dbReference>
<dbReference type="PROSITE" id="PS00913">
    <property type="entry name" value="ADH_IRON_1"/>
    <property type="match status" value="1"/>
</dbReference>
<dbReference type="NCBIfam" id="NF007363">
    <property type="entry name" value="PRK09860.1"/>
    <property type="match status" value="1"/>
</dbReference>
<organism evidence="7 8">
    <name type="scientific">Pseudogulbenkiania ferrooxidans EGD-HP2</name>
    <dbReference type="NCBI Taxonomy" id="1388764"/>
    <lineage>
        <taxon>Bacteria</taxon>
        <taxon>Pseudomonadati</taxon>
        <taxon>Pseudomonadota</taxon>
        <taxon>Betaproteobacteria</taxon>
        <taxon>Neisseriales</taxon>
        <taxon>Chromobacteriaceae</taxon>
        <taxon>Pseudogulbenkiania</taxon>
    </lineage>
</organism>
<dbReference type="PANTHER" id="PTHR11496">
    <property type="entry name" value="ALCOHOL DEHYDROGENASE"/>
    <property type="match status" value="1"/>
</dbReference>
<evidence type="ECO:0000259" key="5">
    <source>
        <dbReference type="Pfam" id="PF00465"/>
    </source>
</evidence>
<dbReference type="RefSeq" id="WP_021476031.1">
    <property type="nucleotide sequence ID" value="NZ_AVPH01000090.1"/>
</dbReference>
<dbReference type="SUPFAM" id="SSF56796">
    <property type="entry name" value="Dehydroquinate synthase-like"/>
    <property type="match status" value="1"/>
</dbReference>
<evidence type="ECO:0000313" key="8">
    <source>
        <dbReference type="Proteomes" id="UP000016426"/>
    </source>
</evidence>
<dbReference type="InterPro" id="IPR039697">
    <property type="entry name" value="Alcohol_dehydrogenase_Fe"/>
</dbReference>
<evidence type="ECO:0000313" key="7">
    <source>
        <dbReference type="EMBL" id="ERE16334.1"/>
    </source>
</evidence>
<evidence type="ECO:0000256" key="4">
    <source>
        <dbReference type="ARBA" id="ARBA00023027"/>
    </source>
</evidence>
<evidence type="ECO:0000256" key="1">
    <source>
        <dbReference type="ARBA" id="ARBA00001962"/>
    </source>
</evidence>
<evidence type="ECO:0000259" key="6">
    <source>
        <dbReference type="Pfam" id="PF25137"/>
    </source>
</evidence>
<protein>
    <submittedName>
        <fullName evidence="7">Alcohol dehydrogenase</fullName>
    </submittedName>
</protein>
<reference evidence="7 8" key="1">
    <citation type="journal article" date="2013" name="Genome Announc.">
        <title>Genome Sequence of the Pigment-Producing Bacterium Pseudogulbenkiania ferrooxidans, Isolated from Loktak Lake.</title>
        <authorList>
            <person name="Puranik S."/>
            <person name="Talkal R."/>
            <person name="Qureshi A."/>
            <person name="Khardenavis A."/>
            <person name="Kapley A."/>
            <person name="Purohit H.J."/>
        </authorList>
    </citation>
    <scope>NUCLEOTIDE SEQUENCE [LARGE SCALE GENOMIC DNA]</scope>
    <source>
        <strain evidence="7 8">EGD-HP2</strain>
    </source>
</reference>
<sequence>MSTSAFFIPSLNLMGAGCLQQAVDAMRGHGFRRALIVTDQGLVKAGLAGKVAEMLGAVDIEPVIFDGVHPNPSCANVNAGLALLREKQCDVVVSLGGGSPHDCAKGIALVAVNGGKIQDYEGVDKSAKPQLPLVAINTTAGTASEMTRFCIITDESRHIKMAIVDKHTTPILSVNDPETMAGMPAALTAATGMDALTHAVEAYVSTIATPITDACALKAVELIAGFLRRAVKDGQDMEAREQMAYAQFLAGMAFNNASLGYVHAMAHQLGGFYDLPHGVCNAVLLPHVQVFNAAAAGERLGDVAIALGEKARSAEAAIAAIKRLAADVGIPAGLAALGVKEADIPTLADNALKDACGLTNPRKGSHQDVCSIFRAAM</sequence>
<keyword evidence="4" id="KW-0520">NAD</keyword>
<accession>A0ABN0NA61</accession>
<dbReference type="InterPro" id="IPR018211">
    <property type="entry name" value="ADH_Fe_CS"/>
</dbReference>
<evidence type="ECO:0000256" key="2">
    <source>
        <dbReference type="ARBA" id="ARBA00007358"/>
    </source>
</evidence>
<comment type="cofactor">
    <cofactor evidence="1">
        <name>Fe cation</name>
        <dbReference type="ChEBI" id="CHEBI:24875"/>
    </cofactor>
</comment>
<comment type="similarity">
    <text evidence="2">Belongs to the iron-containing alcohol dehydrogenase family.</text>
</comment>
<comment type="caution">
    <text evidence="7">The sequence shown here is derived from an EMBL/GenBank/DDBJ whole genome shotgun (WGS) entry which is preliminary data.</text>
</comment>
<keyword evidence="8" id="KW-1185">Reference proteome</keyword>
<dbReference type="InterPro" id="IPR001670">
    <property type="entry name" value="ADH_Fe/GldA"/>
</dbReference>
<dbReference type="PANTHER" id="PTHR11496:SF102">
    <property type="entry name" value="ALCOHOL DEHYDROGENASE 4"/>
    <property type="match status" value="1"/>
</dbReference>
<dbReference type="CDD" id="cd08188">
    <property type="entry name" value="PDDH"/>
    <property type="match status" value="1"/>
</dbReference>
<dbReference type="PROSITE" id="PS00060">
    <property type="entry name" value="ADH_IRON_2"/>
    <property type="match status" value="1"/>
</dbReference>
<dbReference type="InterPro" id="IPR056798">
    <property type="entry name" value="ADH_Fe_C"/>
</dbReference>
<feature type="domain" description="Alcohol dehydrogenase iron-type/glycerol dehydrogenase GldA" evidence="5">
    <location>
        <begin position="12"/>
        <end position="177"/>
    </location>
</feature>
<keyword evidence="3" id="KW-0560">Oxidoreductase</keyword>
<gene>
    <name evidence="7" type="ORF">O166_03950</name>
</gene>
<dbReference type="Pfam" id="PF25137">
    <property type="entry name" value="ADH_Fe_C"/>
    <property type="match status" value="1"/>
</dbReference>
<feature type="domain" description="Fe-containing alcohol dehydrogenase-like C-terminal" evidence="6">
    <location>
        <begin position="188"/>
        <end position="377"/>
    </location>
</feature>
<dbReference type="Pfam" id="PF00465">
    <property type="entry name" value="Fe-ADH"/>
    <property type="match status" value="1"/>
</dbReference>